<keyword evidence="3" id="KW-0812">Transmembrane</keyword>
<dbReference type="Proteomes" id="UP001497497">
    <property type="component" value="Unassembled WGS sequence"/>
</dbReference>
<comment type="pathway">
    <text evidence="3">Protein modification; protein glycosylation.</text>
</comment>
<accession>A0AAV2IQG1</accession>
<name>A0AAV2IQG1_LYMST</name>
<dbReference type="GO" id="GO:0008107">
    <property type="term" value="F:galactoside 2-alpha-L-fucosyltransferase activity"/>
    <property type="evidence" value="ECO:0007669"/>
    <property type="project" value="InterPro"/>
</dbReference>
<evidence type="ECO:0000256" key="2">
    <source>
        <dbReference type="ARBA" id="ARBA00022679"/>
    </source>
</evidence>
<keyword evidence="3" id="KW-0333">Golgi apparatus</keyword>
<dbReference type="AlphaFoldDB" id="A0AAV2IQG1"/>
<comment type="caution">
    <text evidence="4">The sequence shown here is derived from an EMBL/GenBank/DDBJ whole genome shotgun (WGS) entry which is preliminary data.</text>
</comment>
<keyword evidence="3" id="KW-0735">Signal-anchor</keyword>
<evidence type="ECO:0000256" key="3">
    <source>
        <dbReference type="RuleBase" id="RU363129"/>
    </source>
</evidence>
<dbReference type="GO" id="GO:0005975">
    <property type="term" value="P:carbohydrate metabolic process"/>
    <property type="evidence" value="ECO:0007669"/>
    <property type="project" value="InterPro"/>
</dbReference>
<evidence type="ECO:0000313" key="4">
    <source>
        <dbReference type="EMBL" id="CAL1547524.1"/>
    </source>
</evidence>
<keyword evidence="2 3" id="KW-0808">Transferase</keyword>
<reference evidence="4 5" key="1">
    <citation type="submission" date="2024-04" db="EMBL/GenBank/DDBJ databases">
        <authorList>
            <consortium name="Genoscope - CEA"/>
            <person name="William W."/>
        </authorList>
    </citation>
    <scope>NUCLEOTIDE SEQUENCE [LARGE SCALE GENOMIC DNA]</scope>
</reference>
<proteinExistence type="inferred from homology"/>
<organism evidence="4 5">
    <name type="scientific">Lymnaea stagnalis</name>
    <name type="common">Great pond snail</name>
    <name type="synonym">Helix stagnalis</name>
    <dbReference type="NCBI Taxonomy" id="6523"/>
    <lineage>
        <taxon>Eukaryota</taxon>
        <taxon>Metazoa</taxon>
        <taxon>Spiralia</taxon>
        <taxon>Lophotrochozoa</taxon>
        <taxon>Mollusca</taxon>
        <taxon>Gastropoda</taxon>
        <taxon>Heterobranchia</taxon>
        <taxon>Euthyneura</taxon>
        <taxon>Panpulmonata</taxon>
        <taxon>Hygrophila</taxon>
        <taxon>Lymnaeoidea</taxon>
        <taxon>Lymnaeidae</taxon>
        <taxon>Lymnaea</taxon>
    </lineage>
</organism>
<dbReference type="CDD" id="cd11301">
    <property type="entry name" value="Fut1_Fut2_like"/>
    <property type="match status" value="1"/>
</dbReference>
<dbReference type="GO" id="GO:0032580">
    <property type="term" value="C:Golgi cisterna membrane"/>
    <property type="evidence" value="ECO:0007669"/>
    <property type="project" value="UniProtKB-SubCell"/>
</dbReference>
<comment type="similarity">
    <text evidence="3">Belongs to the glycosyltransferase 11 family.</text>
</comment>
<dbReference type="Pfam" id="PF01531">
    <property type="entry name" value="Glyco_transf_11"/>
    <property type="match status" value="1"/>
</dbReference>
<evidence type="ECO:0000256" key="1">
    <source>
        <dbReference type="ARBA" id="ARBA00022676"/>
    </source>
</evidence>
<protein>
    <recommendedName>
        <fullName evidence="3">L-Fucosyltransferase</fullName>
        <ecNumber evidence="3">2.4.1.-</ecNumber>
    </recommendedName>
</protein>
<dbReference type="PANTHER" id="PTHR11927:SF9">
    <property type="entry name" value="L-FUCOSYLTRANSFERASE"/>
    <property type="match status" value="1"/>
</dbReference>
<gene>
    <name evidence="4" type="ORF">GSLYS_00020841001</name>
</gene>
<dbReference type="EMBL" id="CAXITT010000999">
    <property type="protein sequence ID" value="CAL1547524.1"/>
    <property type="molecule type" value="Genomic_DNA"/>
</dbReference>
<evidence type="ECO:0000313" key="5">
    <source>
        <dbReference type="Proteomes" id="UP001497497"/>
    </source>
</evidence>
<dbReference type="EC" id="2.4.1.-" evidence="3"/>
<keyword evidence="3" id="KW-0325">Glycoprotein</keyword>
<comment type="subcellular location">
    <subcellularLocation>
        <location evidence="3">Golgi apparatus</location>
        <location evidence="3">Golgi stack membrane</location>
        <topology evidence="3">Single-pass type II membrane protein</topology>
    </subcellularLocation>
</comment>
<dbReference type="InterPro" id="IPR002516">
    <property type="entry name" value="Glyco_trans_11"/>
</dbReference>
<sequence>MTAPFKGRIGNQMFIYATLLGLASSQNRTAFTRSGTILENAFEITHVNNTISTAGFRTVGESKFATFDARLLKLSRENITLAGYFQVWKYFRNIDEYIRREFTLRAAMREQINELLDKFRGDVKGHILVGVHVRRGDLLFSKFKRYGYGVAKASYFMKAFERMRSMLNSSDVTFVVVSDDLEWCHENLNSTDVQILEPGSAVLHFGVLASCDHVIISGGTYGWWAAWLANGITIYYDRFFINGTDLMRGVSLQDYYPPEWVALGD</sequence>
<keyword evidence="5" id="KW-1185">Reference proteome</keyword>
<keyword evidence="1 3" id="KW-0328">Glycosyltransferase</keyword>
<dbReference type="PANTHER" id="PTHR11927">
    <property type="entry name" value="GALACTOSIDE 2-L-FUCOSYLTRANSFERASE"/>
    <property type="match status" value="1"/>
</dbReference>